<proteinExistence type="predicted"/>
<protein>
    <submittedName>
        <fullName evidence="1">Uncharacterized protein</fullName>
    </submittedName>
</protein>
<evidence type="ECO:0000313" key="2">
    <source>
        <dbReference type="Proteomes" id="UP001501469"/>
    </source>
</evidence>
<keyword evidence="2" id="KW-1185">Reference proteome</keyword>
<organism evidence="1 2">
    <name type="scientific">Hymenobacter glaciei</name>
    <dbReference type="NCBI Taxonomy" id="877209"/>
    <lineage>
        <taxon>Bacteria</taxon>
        <taxon>Pseudomonadati</taxon>
        <taxon>Bacteroidota</taxon>
        <taxon>Cytophagia</taxon>
        <taxon>Cytophagales</taxon>
        <taxon>Hymenobacteraceae</taxon>
        <taxon>Hymenobacter</taxon>
    </lineage>
</organism>
<reference evidence="2" key="1">
    <citation type="journal article" date="2019" name="Int. J. Syst. Evol. Microbiol.">
        <title>The Global Catalogue of Microorganisms (GCM) 10K type strain sequencing project: providing services to taxonomists for standard genome sequencing and annotation.</title>
        <authorList>
            <consortium name="The Broad Institute Genomics Platform"/>
            <consortium name="The Broad Institute Genome Sequencing Center for Infectious Disease"/>
            <person name="Wu L."/>
            <person name="Ma J."/>
        </authorList>
    </citation>
    <scope>NUCLEOTIDE SEQUENCE [LARGE SCALE GENOMIC DNA]</scope>
    <source>
        <strain evidence="2">JCM 17225</strain>
    </source>
</reference>
<accession>A0ABP7TLD0</accession>
<comment type="caution">
    <text evidence="1">The sequence shown here is derived from an EMBL/GenBank/DDBJ whole genome shotgun (WGS) entry which is preliminary data.</text>
</comment>
<name>A0ABP7TLD0_9BACT</name>
<gene>
    <name evidence="1" type="ORF">GCM10022409_10030</name>
</gene>
<dbReference type="Proteomes" id="UP001501469">
    <property type="component" value="Unassembled WGS sequence"/>
</dbReference>
<dbReference type="EMBL" id="BAABDK010000010">
    <property type="protein sequence ID" value="GAA4027995.1"/>
    <property type="molecule type" value="Genomic_DNA"/>
</dbReference>
<evidence type="ECO:0000313" key="1">
    <source>
        <dbReference type="EMBL" id="GAA4027995.1"/>
    </source>
</evidence>
<sequence>MLRIPTYTSSAIIADWIELYVIVEGKSISKSKLLSKILAQHNANDEAAVDSALSELERRARLYGAYSFYAVNGTVVSLSRTVKWRNHPEYVMCLIYSALGVVKTNDGGTKLFERLSAAALQTYLGGVVRILGHPASMSLKQQLTSLATECFEEIGLPPRTYDKDRGVDVVGWKPLQDGRSSQVFVLLQCAAGKHAATKKPIRQDHWSRFVLWGNRTIPGMSLPKTVSEGDWSKMTDEFDLILDRPRLLWLTETSNSHDIKLRQSIVRWCKEQL</sequence>
<dbReference type="RefSeq" id="WP_345051054.1">
    <property type="nucleotide sequence ID" value="NZ_BAABDK010000010.1"/>
</dbReference>